<evidence type="ECO:0000259" key="1">
    <source>
        <dbReference type="Pfam" id="PF15788"/>
    </source>
</evidence>
<dbReference type="AlphaFoldDB" id="G7P1Q1"/>
<feature type="non-terminal residue" evidence="2">
    <location>
        <position position="1"/>
    </location>
</feature>
<protein>
    <recommendedName>
        <fullName evidence="1">DUF4705 domain-containing protein</fullName>
    </recommendedName>
</protein>
<name>G7P1Q1_MACFA</name>
<organism>
    <name type="scientific">Macaca fascicularis</name>
    <name type="common">Crab-eating macaque</name>
    <name type="synonym">Cynomolgus monkey</name>
    <dbReference type="NCBI Taxonomy" id="9541"/>
    <lineage>
        <taxon>Eukaryota</taxon>
        <taxon>Metazoa</taxon>
        <taxon>Chordata</taxon>
        <taxon>Craniata</taxon>
        <taxon>Vertebrata</taxon>
        <taxon>Euteleostomi</taxon>
        <taxon>Mammalia</taxon>
        <taxon>Eutheria</taxon>
        <taxon>Euarchontoglires</taxon>
        <taxon>Primates</taxon>
        <taxon>Haplorrhini</taxon>
        <taxon>Catarrhini</taxon>
        <taxon>Cercopithecidae</taxon>
        <taxon>Cercopithecinae</taxon>
        <taxon>Macaca</taxon>
    </lineage>
</organism>
<dbReference type="InterPro" id="IPR031572">
    <property type="entry name" value="DUF4705"/>
</dbReference>
<dbReference type="AntiFam" id="ANF00022">
    <property type="entry name" value="Long non-coding RNA"/>
</dbReference>
<gene>
    <name evidence="2" type="ORF">EGM_12483</name>
</gene>
<dbReference type="EMBL" id="CM001278">
    <property type="protein sequence ID" value="EHH52109.1"/>
    <property type="molecule type" value="Genomic_DNA"/>
</dbReference>
<feature type="domain" description="DUF4705" evidence="1">
    <location>
        <begin position="69"/>
        <end position="119"/>
    </location>
</feature>
<reference evidence="2" key="1">
    <citation type="journal article" date="2011" name="Nat. Biotechnol.">
        <title>Genome sequencing and comparison of two nonhuman primate animal models, the cynomolgus and Chinese rhesus macaques.</title>
        <authorList>
            <person name="Yan G."/>
            <person name="Zhang G."/>
            <person name="Fang X."/>
            <person name="Zhang Y."/>
            <person name="Li C."/>
            <person name="Ling F."/>
            <person name="Cooper D.N."/>
            <person name="Li Q."/>
            <person name="Li Y."/>
            <person name="van Gool A.J."/>
            <person name="Du H."/>
            <person name="Chen J."/>
            <person name="Chen R."/>
            <person name="Zhang P."/>
            <person name="Huang Z."/>
            <person name="Thompson J.R."/>
            <person name="Meng Y."/>
            <person name="Bai Y."/>
            <person name="Wang J."/>
            <person name="Zhuo M."/>
            <person name="Wang T."/>
            <person name="Huang Y."/>
            <person name="Wei L."/>
            <person name="Li J."/>
            <person name="Wang Z."/>
            <person name="Hu H."/>
            <person name="Yang P."/>
            <person name="Le L."/>
            <person name="Stenson P.D."/>
            <person name="Li B."/>
            <person name="Liu X."/>
            <person name="Ball E.V."/>
            <person name="An N."/>
            <person name="Huang Q."/>
            <person name="Zhang Y."/>
            <person name="Fan W."/>
            <person name="Zhang X."/>
            <person name="Li Y."/>
            <person name="Wang W."/>
            <person name="Katze M.G."/>
            <person name="Su B."/>
            <person name="Nielsen R."/>
            <person name="Yang H."/>
            <person name="Wang J."/>
            <person name="Wang X."/>
            <person name="Wang J."/>
        </authorList>
    </citation>
    <scope>NUCLEOTIDE SEQUENCE [LARGE SCALE GENOMIC DNA]</scope>
    <source>
        <strain evidence="2">CE-4</strain>
    </source>
</reference>
<sequence>ASRGPATASRPPPQAQLSLVVAPTGPAPASKQPPSFHSAPAQLLAALVGLKPSPVQISRPSSCLAVAFPGPDLASQWPGEAQLLPDNGLSRPSSCLVSASPGHVSACLAAALCRPSSSLTTASLPPAPFS</sequence>
<feature type="non-terminal residue" evidence="2">
    <location>
        <position position="130"/>
    </location>
</feature>
<dbReference type="Proteomes" id="UP000009130">
    <property type="component" value="Chromosome 3"/>
</dbReference>
<accession>G7P1Q1</accession>
<dbReference type="Pfam" id="PF15788">
    <property type="entry name" value="DUF4705"/>
    <property type="match status" value="1"/>
</dbReference>
<proteinExistence type="predicted"/>
<evidence type="ECO:0000313" key="2">
    <source>
        <dbReference type="EMBL" id="EHH52109.1"/>
    </source>
</evidence>